<dbReference type="Proteomes" id="UP000249396">
    <property type="component" value="Unassembled WGS sequence"/>
</dbReference>
<comment type="function">
    <text evidence="4">Removes the pyruvyl group from chorismate, with concomitant aromatization of the ring, to provide 4-hydroxybenzoate (4HB) for the ubiquinone pathway.</text>
</comment>
<keyword evidence="2 4" id="KW-0831">Ubiquinone biosynthesis</keyword>
<dbReference type="EMBL" id="QJPH01000450">
    <property type="protein sequence ID" value="PZN73675.1"/>
    <property type="molecule type" value="Genomic_DNA"/>
</dbReference>
<dbReference type="GO" id="GO:0008813">
    <property type="term" value="F:chorismate lyase activity"/>
    <property type="evidence" value="ECO:0007669"/>
    <property type="project" value="UniProtKB-UniRule"/>
</dbReference>
<dbReference type="UniPathway" id="UPA00232"/>
<dbReference type="PANTHER" id="PTHR38683:SF1">
    <property type="entry name" value="CHORISMATE PYRUVATE-LYASE"/>
    <property type="match status" value="1"/>
</dbReference>
<keyword evidence="4" id="KW-0670">Pyruvate</keyword>
<dbReference type="InterPro" id="IPR028978">
    <property type="entry name" value="Chorismate_lyase_/UTRA_dom_sf"/>
</dbReference>
<comment type="catalytic activity">
    <reaction evidence="4">
        <text>chorismate = 4-hydroxybenzoate + pyruvate</text>
        <dbReference type="Rhea" id="RHEA:16505"/>
        <dbReference type="ChEBI" id="CHEBI:15361"/>
        <dbReference type="ChEBI" id="CHEBI:17879"/>
        <dbReference type="ChEBI" id="CHEBI:29748"/>
        <dbReference type="EC" id="4.1.3.40"/>
    </reaction>
</comment>
<keyword evidence="1 4" id="KW-0963">Cytoplasm</keyword>
<dbReference type="PANTHER" id="PTHR38683">
    <property type="entry name" value="CHORISMATE PYRUVATE-LYASE"/>
    <property type="match status" value="1"/>
</dbReference>
<comment type="similarity">
    <text evidence="4">Belongs to the UbiC family.</text>
</comment>
<proteinExistence type="inferred from homology"/>
<organism evidence="5 6">
    <name type="scientific">Candidatus Methylumidiphilus alinenensis</name>
    <dbReference type="NCBI Taxonomy" id="2202197"/>
    <lineage>
        <taxon>Bacteria</taxon>
        <taxon>Pseudomonadati</taxon>
        <taxon>Pseudomonadota</taxon>
        <taxon>Gammaproteobacteria</taxon>
        <taxon>Methylococcales</taxon>
        <taxon>Candidatus Methylumidiphilus</taxon>
    </lineage>
</organism>
<evidence type="ECO:0000256" key="2">
    <source>
        <dbReference type="ARBA" id="ARBA00022688"/>
    </source>
</evidence>
<comment type="caution">
    <text evidence="5">The sequence shown here is derived from an EMBL/GenBank/DDBJ whole genome shotgun (WGS) entry which is preliminary data.</text>
</comment>
<evidence type="ECO:0000256" key="4">
    <source>
        <dbReference type="HAMAP-Rule" id="MF_01632"/>
    </source>
</evidence>
<dbReference type="GO" id="GO:0006744">
    <property type="term" value="P:ubiquinone biosynthetic process"/>
    <property type="evidence" value="ECO:0007669"/>
    <property type="project" value="UniProtKB-UniRule"/>
</dbReference>
<name>A0A2W4QNF5_9GAMM</name>
<evidence type="ECO:0000256" key="1">
    <source>
        <dbReference type="ARBA" id="ARBA00022490"/>
    </source>
</evidence>
<sequence length="191" mass="21646">MHRRSQLFQRQPVWRPASASKVSAPKAIRSWLEEPGSLTARLRKAVGAGFGVRLLGQRWVRPFADEAALLELPPRRRALVREVLLHCHGRPLVLARTVIPPHTLRGIYCGLAHLGNRPLGELLFAYRGLQRSHLEAAKATQADWRHSIARQFDIETPVWGRRSLYQVGRVSLTVCEFFLPSVLSLPELNDE</sequence>
<protein>
    <recommendedName>
        <fullName evidence="4">Probable chorismate pyruvate-lyase</fullName>
        <shortName evidence="4">CL</shortName>
        <shortName evidence="4">CPL</shortName>
        <ecNumber evidence="4">4.1.3.40</ecNumber>
    </recommendedName>
</protein>
<dbReference type="Gene3D" id="3.40.1410.10">
    <property type="entry name" value="Chorismate lyase-like"/>
    <property type="match status" value="1"/>
</dbReference>
<dbReference type="InterPro" id="IPR007440">
    <property type="entry name" value="Chorismate--pyruvate_lyase"/>
</dbReference>
<evidence type="ECO:0000256" key="3">
    <source>
        <dbReference type="ARBA" id="ARBA00023239"/>
    </source>
</evidence>
<accession>A0A2W4QNF5</accession>
<reference evidence="5 6" key="1">
    <citation type="journal article" date="2018" name="Aquat. Microb. Ecol.">
        <title>Gammaproteobacterial methanotrophs dominate.</title>
        <authorList>
            <person name="Rissanen A.J."/>
            <person name="Saarenheimo J."/>
            <person name="Tiirola M."/>
            <person name="Peura S."/>
            <person name="Aalto S.L."/>
            <person name="Karvinen A."/>
            <person name="Nykanen H."/>
        </authorList>
    </citation>
    <scope>NUCLEOTIDE SEQUENCE [LARGE SCALE GENOMIC DNA]</scope>
    <source>
        <strain evidence="5">AMbin10</strain>
    </source>
</reference>
<dbReference type="HAMAP" id="MF_01632">
    <property type="entry name" value="UbiC"/>
    <property type="match status" value="1"/>
</dbReference>
<dbReference type="GO" id="GO:0042866">
    <property type="term" value="P:pyruvate biosynthetic process"/>
    <property type="evidence" value="ECO:0007669"/>
    <property type="project" value="UniProtKB-UniRule"/>
</dbReference>
<evidence type="ECO:0000313" key="6">
    <source>
        <dbReference type="Proteomes" id="UP000249396"/>
    </source>
</evidence>
<comment type="subcellular location">
    <subcellularLocation>
        <location evidence="4">Cytoplasm</location>
    </subcellularLocation>
</comment>
<evidence type="ECO:0000313" key="5">
    <source>
        <dbReference type="EMBL" id="PZN73675.1"/>
    </source>
</evidence>
<dbReference type="SUPFAM" id="SSF64288">
    <property type="entry name" value="Chorismate lyase-like"/>
    <property type="match status" value="1"/>
</dbReference>
<dbReference type="Pfam" id="PF04345">
    <property type="entry name" value="Chor_lyase"/>
    <property type="match status" value="1"/>
</dbReference>
<keyword evidence="3 4" id="KW-0456">Lyase</keyword>
<dbReference type="AlphaFoldDB" id="A0A2W4QNF5"/>
<feature type="binding site" evidence="4">
    <location>
        <position position="81"/>
    </location>
    <ligand>
        <name>substrate</name>
    </ligand>
</feature>
<dbReference type="EC" id="4.1.3.40" evidence="4"/>
<feature type="binding site" evidence="4">
    <location>
        <position position="176"/>
    </location>
    <ligand>
        <name>substrate</name>
    </ligand>
</feature>
<comment type="pathway">
    <text evidence="4">Cofactor biosynthesis; ubiquinone biosynthesis.</text>
</comment>
<feature type="binding site" evidence="4">
    <location>
        <position position="119"/>
    </location>
    <ligand>
        <name>substrate</name>
    </ligand>
</feature>
<gene>
    <name evidence="4" type="primary">ubiC</name>
    <name evidence="5" type="ORF">DM484_22335</name>
</gene>
<dbReference type="GO" id="GO:0005829">
    <property type="term" value="C:cytosol"/>
    <property type="evidence" value="ECO:0007669"/>
    <property type="project" value="TreeGrafter"/>
</dbReference>
<comment type="caution">
    <text evidence="4">Lacks conserved residue(s) required for the propagation of feature annotation.</text>
</comment>